<feature type="region of interest" description="Disordered" evidence="1">
    <location>
        <begin position="111"/>
        <end position="144"/>
    </location>
</feature>
<evidence type="ECO:0000256" key="1">
    <source>
        <dbReference type="SAM" id="MobiDB-lite"/>
    </source>
</evidence>
<accession>W8AJB8</accession>
<evidence type="ECO:0000313" key="2">
    <source>
        <dbReference type="EMBL" id="JAB85847.1"/>
    </source>
</evidence>
<dbReference type="AlphaFoldDB" id="W8AJB8"/>
<feature type="compositionally biased region" description="Low complexity" evidence="1">
    <location>
        <begin position="114"/>
        <end position="144"/>
    </location>
</feature>
<feature type="region of interest" description="Disordered" evidence="1">
    <location>
        <begin position="182"/>
        <end position="207"/>
    </location>
</feature>
<reference evidence="2" key="2">
    <citation type="journal article" date="2014" name="BMC Genomics">
        <title>A genomic perspective to assessing quality of mass-reared SIT flies used in Mediterranean fruit fly (Ceratitis capitata) eradication in California.</title>
        <authorList>
            <person name="Calla B."/>
            <person name="Hall B."/>
            <person name="Hou S."/>
            <person name="Geib S.M."/>
        </authorList>
    </citation>
    <scope>NUCLEOTIDE SEQUENCE</scope>
</reference>
<reference evidence="2" key="1">
    <citation type="submission" date="2013-07" db="EMBL/GenBank/DDBJ databases">
        <authorList>
            <person name="Geib S."/>
        </authorList>
    </citation>
    <scope>NUCLEOTIDE SEQUENCE</scope>
</reference>
<name>W8AJB8_CERCA</name>
<feature type="non-terminal residue" evidence="2">
    <location>
        <position position="1"/>
    </location>
</feature>
<dbReference type="OrthoDB" id="8173223at2759"/>
<proteinExistence type="evidence at transcript level"/>
<organism evidence="2">
    <name type="scientific">Ceratitis capitata</name>
    <name type="common">Mediterranean fruit fly</name>
    <name type="synonym">Tephritis capitata</name>
    <dbReference type="NCBI Taxonomy" id="7213"/>
    <lineage>
        <taxon>Eukaryota</taxon>
        <taxon>Metazoa</taxon>
        <taxon>Ecdysozoa</taxon>
        <taxon>Arthropoda</taxon>
        <taxon>Hexapoda</taxon>
        <taxon>Insecta</taxon>
        <taxon>Pterygota</taxon>
        <taxon>Neoptera</taxon>
        <taxon>Endopterygota</taxon>
        <taxon>Diptera</taxon>
        <taxon>Brachycera</taxon>
        <taxon>Muscomorpha</taxon>
        <taxon>Tephritoidea</taxon>
        <taxon>Tephritidae</taxon>
        <taxon>Ceratitis</taxon>
        <taxon>Ceratitis</taxon>
    </lineage>
</organism>
<dbReference type="EMBL" id="GAMC01020708">
    <property type="protein sequence ID" value="JAB85847.1"/>
    <property type="molecule type" value="mRNA"/>
</dbReference>
<protein>
    <submittedName>
        <fullName evidence="2">Uncharacterized protein</fullName>
    </submittedName>
</protein>
<sequence length="382" mass="39462">RNVAAAIDELQQQQQQQLLGNLQTTAANHTTALPPLSSLPLQVVHQLPHLLAAGGGAVGSGVGGVAGVGGGGAGGGGAGNTGLSAAVSSLGGNLVSTSNLVNSIAAVAGNPVGNNNNNNNSNNTNQMGNSNISNNNNSNNNRNQNEISHLFAHSPTAATYVQAQLNGINFAADNQTVITAVSPSNNNTNNNNNSNKVSTEYASADHPPPTKQTNMQFEDNDNGAGNTVSISTPKSVVENWSLVCQQLCGAGLGGAPCATHCQSSDKPSPLPHFKENNQTICKDLCRLQLGDVSCNCTFEELAIINATMTYENELHNAVCNSFCEHNGATLTGCSDCTNEINVEISMKVAVESTTPNWKELCVELCKTGDGGSLCNCNLAPFF</sequence>
<feature type="compositionally biased region" description="Low complexity" evidence="1">
    <location>
        <begin position="184"/>
        <end position="195"/>
    </location>
</feature>